<dbReference type="AlphaFoldDB" id="A0AAN7Z229"/>
<gene>
    <name evidence="1" type="ORF">RRF57_009754</name>
</gene>
<reference evidence="1 2" key="1">
    <citation type="submission" date="2023-10" db="EMBL/GenBank/DDBJ databases">
        <title>Draft genome sequence of Xylaria bambusicola isolate GMP-LS, the root and basal stem rot pathogen of sugarcane in Indonesia.</title>
        <authorList>
            <person name="Selvaraj P."/>
            <person name="Muralishankar V."/>
            <person name="Muruganantham S."/>
            <person name="Sp S."/>
            <person name="Haryani S."/>
            <person name="Lau K.J.X."/>
            <person name="Naqvi N.I."/>
        </authorList>
    </citation>
    <scope>NUCLEOTIDE SEQUENCE [LARGE SCALE GENOMIC DNA]</scope>
    <source>
        <strain evidence="1">GMP-LS</strain>
    </source>
</reference>
<evidence type="ECO:0000313" key="1">
    <source>
        <dbReference type="EMBL" id="KAK5634040.1"/>
    </source>
</evidence>
<organism evidence="1 2">
    <name type="scientific">Xylaria bambusicola</name>
    <dbReference type="NCBI Taxonomy" id="326684"/>
    <lineage>
        <taxon>Eukaryota</taxon>
        <taxon>Fungi</taxon>
        <taxon>Dikarya</taxon>
        <taxon>Ascomycota</taxon>
        <taxon>Pezizomycotina</taxon>
        <taxon>Sordariomycetes</taxon>
        <taxon>Xylariomycetidae</taxon>
        <taxon>Xylariales</taxon>
        <taxon>Xylariaceae</taxon>
        <taxon>Xylaria</taxon>
    </lineage>
</organism>
<protein>
    <submittedName>
        <fullName evidence="1">Uncharacterized protein</fullName>
    </submittedName>
</protein>
<comment type="caution">
    <text evidence="1">The sequence shown here is derived from an EMBL/GenBank/DDBJ whole genome shotgun (WGS) entry which is preliminary data.</text>
</comment>
<evidence type="ECO:0000313" key="2">
    <source>
        <dbReference type="Proteomes" id="UP001305414"/>
    </source>
</evidence>
<dbReference type="EMBL" id="JAWHQM010000038">
    <property type="protein sequence ID" value="KAK5634040.1"/>
    <property type="molecule type" value="Genomic_DNA"/>
</dbReference>
<sequence length="72" mass="8369">MATTLNTAPRADLDVRKDIRENIIKLILSSNEVNTKRSLGGTRITYRVDWNVLEFLRSEKYEEPNHRPGLEN</sequence>
<dbReference type="Proteomes" id="UP001305414">
    <property type="component" value="Unassembled WGS sequence"/>
</dbReference>
<proteinExistence type="predicted"/>
<accession>A0AAN7Z229</accession>
<keyword evidence="2" id="KW-1185">Reference proteome</keyword>
<name>A0AAN7Z229_9PEZI</name>